<evidence type="ECO:0000256" key="1">
    <source>
        <dbReference type="SAM" id="MobiDB-lite"/>
    </source>
</evidence>
<name>A0A3R8RAW9_9ACTN</name>
<dbReference type="Proteomes" id="UP000276379">
    <property type="component" value="Unassembled WGS sequence"/>
</dbReference>
<protein>
    <submittedName>
        <fullName evidence="2">Uncharacterized protein</fullName>
    </submittedName>
</protein>
<sequence>MGRPALPAEAFEHGDARRYRRGCRCTKCKAGANRSNIKNRYLRQTGRGTMRTPDRAADHLLLLRAAGLNDQTILKQADICPDVMYRILRREGVIHAHTETRILRVPAPAVEGPSSSRAYIPGHGTVRRLRALVAVGWYQAEIARRLGKQKENLKQIIDRGETGQVAQYVADQVRALYADLQDQKPEDHGVQARFADRARKLAADRGWAPPAYWDDDELDNPDFEPALSDEHISKNELGALRRAEIAHLISFNLSHADIAARLGMAEAYVRDIAREITSGRRRPRQREVEVSTSSLGAAA</sequence>
<dbReference type="AlphaFoldDB" id="A0A3R8RAW9"/>
<organism evidence="2 3">
    <name type="scientific">Streptomyces griseofuscus</name>
    <dbReference type="NCBI Taxonomy" id="146922"/>
    <lineage>
        <taxon>Bacteria</taxon>
        <taxon>Bacillati</taxon>
        <taxon>Actinomycetota</taxon>
        <taxon>Actinomycetes</taxon>
        <taxon>Kitasatosporales</taxon>
        <taxon>Streptomycetaceae</taxon>
        <taxon>Streptomyces</taxon>
    </lineage>
</organism>
<evidence type="ECO:0000313" key="3">
    <source>
        <dbReference type="Proteomes" id="UP000276379"/>
    </source>
</evidence>
<gene>
    <name evidence="2" type="ORF">CQW44_30405</name>
</gene>
<keyword evidence="3" id="KW-1185">Reference proteome</keyword>
<proteinExistence type="predicted"/>
<feature type="region of interest" description="Disordered" evidence="1">
    <location>
        <begin position="279"/>
        <end position="299"/>
    </location>
</feature>
<accession>A0A3R8RAW9</accession>
<dbReference type="EMBL" id="PDES01000015">
    <property type="protein sequence ID" value="RRQ81515.1"/>
    <property type="molecule type" value="Genomic_DNA"/>
</dbReference>
<dbReference type="RefSeq" id="WP_125214679.1">
    <property type="nucleotide sequence ID" value="NZ_PDES01000015.1"/>
</dbReference>
<evidence type="ECO:0000313" key="2">
    <source>
        <dbReference type="EMBL" id="RRQ81515.1"/>
    </source>
</evidence>
<feature type="compositionally biased region" description="Polar residues" evidence="1">
    <location>
        <begin position="290"/>
        <end position="299"/>
    </location>
</feature>
<comment type="caution">
    <text evidence="2">The sequence shown here is derived from an EMBL/GenBank/DDBJ whole genome shotgun (WGS) entry which is preliminary data.</text>
</comment>
<reference evidence="2 3" key="1">
    <citation type="submission" date="2017-10" db="EMBL/GenBank/DDBJ databases">
        <title>Draft genome of actinobacteria isolated from guarana (Paullinia cupana (Mart.) Ducke.</title>
        <authorList>
            <person name="Siqueira K.A."/>
            <person name="Liotti R.G."/>
            <person name="Mendes T.A."/>
            <person name="Soares M.A."/>
        </authorList>
    </citation>
    <scope>NUCLEOTIDE SEQUENCE [LARGE SCALE GENOMIC DNA]</scope>
    <source>
        <strain evidence="2 3">199</strain>
    </source>
</reference>